<name>A0AA49K2I9_9BACT</name>
<accession>A0AA49JWV2</accession>
<sequence>MQLRNGRVVLLILASAASAVFAVRGASKRERDQTLDDSLPTPRWDSVLSIWQDRDVEIPDSARVGVPMTVRVTTTHSDACVRTAGTELRVSDLVATVRPHDFIGTAMPCGLAVTDVQHETAITFLRTGVATIRIERRGGVPLERRVVVR</sequence>
<dbReference type="KEGG" id="pspc:Strain318_002847"/>
<feature type="signal peptide" evidence="1">
    <location>
        <begin position="1"/>
        <end position="22"/>
    </location>
</feature>
<proteinExistence type="predicted"/>
<dbReference type="EMBL" id="CP130612">
    <property type="protein sequence ID" value="WKW13524.1"/>
    <property type="molecule type" value="Genomic_DNA"/>
</dbReference>
<organism evidence="3 4">
    <name type="scientific">Pseudogemmatithrix spongiicola</name>
    <dbReference type="NCBI Taxonomy" id="3062599"/>
    <lineage>
        <taxon>Bacteria</taxon>
        <taxon>Pseudomonadati</taxon>
        <taxon>Gemmatimonadota</taxon>
        <taxon>Gemmatimonadia</taxon>
        <taxon>Gemmatimonadales</taxon>
        <taxon>Gemmatimonadaceae</taxon>
        <taxon>Pseudogemmatithrix</taxon>
    </lineage>
</organism>
<dbReference type="RefSeq" id="WP_367886375.1">
    <property type="nucleotide sequence ID" value="NZ_CP130612.1"/>
</dbReference>
<evidence type="ECO:0000313" key="2">
    <source>
        <dbReference type="EMBL" id="WKW13524.1"/>
    </source>
</evidence>
<dbReference type="Proteomes" id="UP001229955">
    <property type="component" value="Chromosome"/>
</dbReference>
<gene>
    <name evidence="2" type="ORF">Strain138_002847</name>
    <name evidence="3" type="ORF">Strain318_002847</name>
</gene>
<keyword evidence="4" id="KW-1185">Reference proteome</keyword>
<dbReference type="EMBL" id="CP130613">
    <property type="protein sequence ID" value="WKW16431.1"/>
    <property type="molecule type" value="Genomic_DNA"/>
</dbReference>
<reference evidence="3" key="1">
    <citation type="submission" date="2023-07" db="EMBL/GenBank/DDBJ databases">
        <authorList>
            <person name="Haufschild T."/>
            <person name="Kallscheuer N."/>
            <person name="Hammer J."/>
            <person name="Kohn T."/>
            <person name="Kabuu M."/>
            <person name="Jogler M."/>
            <person name="Wohfarth N."/>
            <person name="Heuer A."/>
            <person name="Rohde M."/>
            <person name="van Teeseling M.C.F."/>
            <person name="Jogler C."/>
        </authorList>
    </citation>
    <scope>NUCLEOTIDE SEQUENCE</scope>
    <source>
        <strain evidence="2">Strain 138</strain>
        <strain evidence="3">Strain 318</strain>
    </source>
</reference>
<evidence type="ECO:0000313" key="3">
    <source>
        <dbReference type="EMBL" id="WKW16431.1"/>
    </source>
</evidence>
<protein>
    <submittedName>
        <fullName evidence="3">Uncharacterized protein</fullName>
    </submittedName>
</protein>
<evidence type="ECO:0000256" key="1">
    <source>
        <dbReference type="SAM" id="SignalP"/>
    </source>
</evidence>
<keyword evidence="1" id="KW-0732">Signal</keyword>
<accession>A0AA49K2I9</accession>
<feature type="chain" id="PRO_5041340754" evidence="1">
    <location>
        <begin position="23"/>
        <end position="149"/>
    </location>
</feature>
<dbReference type="AlphaFoldDB" id="A0AA49K2I9"/>
<evidence type="ECO:0000313" key="4">
    <source>
        <dbReference type="Proteomes" id="UP001229955"/>
    </source>
</evidence>